<feature type="transmembrane region" description="Helical" evidence="7">
    <location>
        <begin position="163"/>
        <end position="183"/>
    </location>
</feature>
<organism evidence="9 10">
    <name type="scientific">Planifilum fulgidum</name>
    <dbReference type="NCBI Taxonomy" id="201973"/>
    <lineage>
        <taxon>Bacteria</taxon>
        <taxon>Bacillati</taxon>
        <taxon>Bacillota</taxon>
        <taxon>Bacilli</taxon>
        <taxon>Bacillales</taxon>
        <taxon>Thermoactinomycetaceae</taxon>
        <taxon>Planifilum</taxon>
    </lineage>
</organism>
<dbReference type="AlphaFoldDB" id="A0A1I2MRI0"/>
<keyword evidence="10" id="KW-1185">Reference proteome</keyword>
<dbReference type="PANTHER" id="PTHR43386:SF1">
    <property type="entry name" value="D,D-DIPEPTIDE TRANSPORT SYSTEM PERMEASE PROTEIN DDPC-RELATED"/>
    <property type="match status" value="1"/>
</dbReference>
<dbReference type="InterPro" id="IPR025966">
    <property type="entry name" value="OppC_N"/>
</dbReference>
<dbReference type="InterPro" id="IPR035906">
    <property type="entry name" value="MetI-like_sf"/>
</dbReference>
<dbReference type="RefSeq" id="WP_092037364.1">
    <property type="nucleotide sequence ID" value="NZ_FOOK01000009.1"/>
</dbReference>
<dbReference type="STRING" id="201973.SAMN04488025_10980"/>
<proteinExistence type="inferred from homology"/>
<feature type="transmembrane region" description="Helical" evidence="7">
    <location>
        <begin position="195"/>
        <end position="220"/>
    </location>
</feature>
<sequence length="279" mass="29984">MREIGLRLRQNRLALAGLVLILIFLLMAVFAPLIAPYDPYRIDENAVLSPPSAEHPLGTDSFGRDVLSRMVYGARISFKVGLISVGIALAAGVLIGAAAGYYGRWVDAALSRVIDVLFSFPDILLALVIMAVLGASLTNVMIAIGIVYTPIFARITRGAVLEIKGSLFIDAARVLGAGRLTILRRHILPNVMAPIIVQTTLSLAFAILAEAALSFIGLGVEPDTPSWGIMLNEGKNWMEAAWWIAVFPGAAITLAVLEFNVLGDGLRDALDPRLRGERL</sequence>
<dbReference type="GO" id="GO:0055085">
    <property type="term" value="P:transmembrane transport"/>
    <property type="evidence" value="ECO:0007669"/>
    <property type="project" value="InterPro"/>
</dbReference>
<evidence type="ECO:0000259" key="8">
    <source>
        <dbReference type="PROSITE" id="PS50928"/>
    </source>
</evidence>
<dbReference type="SUPFAM" id="SSF161098">
    <property type="entry name" value="MetI-like"/>
    <property type="match status" value="1"/>
</dbReference>
<feature type="transmembrane region" description="Helical" evidence="7">
    <location>
        <begin position="240"/>
        <end position="263"/>
    </location>
</feature>
<reference evidence="9 10" key="1">
    <citation type="submission" date="2016-10" db="EMBL/GenBank/DDBJ databases">
        <authorList>
            <person name="de Groot N.N."/>
        </authorList>
    </citation>
    <scope>NUCLEOTIDE SEQUENCE [LARGE SCALE GENOMIC DNA]</scope>
    <source>
        <strain evidence="9 10">DSM 44945</strain>
    </source>
</reference>
<feature type="transmembrane region" description="Helical" evidence="7">
    <location>
        <begin position="123"/>
        <end position="151"/>
    </location>
</feature>
<evidence type="ECO:0000256" key="7">
    <source>
        <dbReference type="RuleBase" id="RU363032"/>
    </source>
</evidence>
<dbReference type="GO" id="GO:0005886">
    <property type="term" value="C:plasma membrane"/>
    <property type="evidence" value="ECO:0007669"/>
    <property type="project" value="UniProtKB-SubCell"/>
</dbReference>
<dbReference type="PANTHER" id="PTHR43386">
    <property type="entry name" value="OLIGOPEPTIDE TRANSPORT SYSTEM PERMEASE PROTEIN APPC"/>
    <property type="match status" value="1"/>
</dbReference>
<dbReference type="CDD" id="cd06261">
    <property type="entry name" value="TM_PBP2"/>
    <property type="match status" value="1"/>
</dbReference>
<dbReference type="Pfam" id="PF12911">
    <property type="entry name" value="OppC_N"/>
    <property type="match status" value="1"/>
</dbReference>
<keyword evidence="5 7" id="KW-1133">Transmembrane helix</keyword>
<dbReference type="PROSITE" id="PS50928">
    <property type="entry name" value="ABC_TM1"/>
    <property type="match status" value="1"/>
</dbReference>
<evidence type="ECO:0000313" key="10">
    <source>
        <dbReference type="Proteomes" id="UP000198661"/>
    </source>
</evidence>
<comment type="subcellular location">
    <subcellularLocation>
        <location evidence="1 7">Cell membrane</location>
        <topology evidence="1 7">Multi-pass membrane protein</topology>
    </subcellularLocation>
</comment>
<keyword evidence="3" id="KW-1003">Cell membrane</keyword>
<name>A0A1I2MRI0_9BACL</name>
<evidence type="ECO:0000256" key="1">
    <source>
        <dbReference type="ARBA" id="ARBA00004651"/>
    </source>
</evidence>
<keyword evidence="4 7" id="KW-0812">Transmembrane</keyword>
<evidence type="ECO:0000256" key="5">
    <source>
        <dbReference type="ARBA" id="ARBA00022989"/>
    </source>
</evidence>
<evidence type="ECO:0000313" key="9">
    <source>
        <dbReference type="EMBL" id="SFF94094.1"/>
    </source>
</evidence>
<dbReference type="Pfam" id="PF00528">
    <property type="entry name" value="BPD_transp_1"/>
    <property type="match status" value="1"/>
</dbReference>
<evidence type="ECO:0000256" key="2">
    <source>
        <dbReference type="ARBA" id="ARBA00022448"/>
    </source>
</evidence>
<dbReference type="OrthoDB" id="9797472at2"/>
<accession>A0A1I2MRI0</accession>
<dbReference type="InterPro" id="IPR000515">
    <property type="entry name" value="MetI-like"/>
</dbReference>
<feature type="transmembrane region" description="Helical" evidence="7">
    <location>
        <begin position="12"/>
        <end position="35"/>
    </location>
</feature>
<feature type="domain" description="ABC transmembrane type-1" evidence="8">
    <location>
        <begin position="74"/>
        <end position="263"/>
    </location>
</feature>
<gene>
    <name evidence="9" type="ORF">SAMN04488025_10980</name>
</gene>
<dbReference type="EMBL" id="FOOK01000009">
    <property type="protein sequence ID" value="SFF94094.1"/>
    <property type="molecule type" value="Genomic_DNA"/>
</dbReference>
<evidence type="ECO:0000256" key="3">
    <source>
        <dbReference type="ARBA" id="ARBA00022475"/>
    </source>
</evidence>
<feature type="transmembrane region" description="Helical" evidence="7">
    <location>
        <begin position="80"/>
        <end position="102"/>
    </location>
</feature>
<dbReference type="Gene3D" id="1.10.3720.10">
    <property type="entry name" value="MetI-like"/>
    <property type="match status" value="1"/>
</dbReference>
<dbReference type="Proteomes" id="UP000198661">
    <property type="component" value="Unassembled WGS sequence"/>
</dbReference>
<keyword evidence="6 7" id="KW-0472">Membrane</keyword>
<protein>
    <submittedName>
        <fullName evidence="9">Peptide/nickel transport system permease protein</fullName>
    </submittedName>
</protein>
<evidence type="ECO:0000256" key="6">
    <source>
        <dbReference type="ARBA" id="ARBA00023136"/>
    </source>
</evidence>
<dbReference type="InterPro" id="IPR050366">
    <property type="entry name" value="BP-dependent_transpt_permease"/>
</dbReference>
<keyword evidence="2 7" id="KW-0813">Transport</keyword>
<evidence type="ECO:0000256" key="4">
    <source>
        <dbReference type="ARBA" id="ARBA00022692"/>
    </source>
</evidence>
<comment type="similarity">
    <text evidence="7">Belongs to the binding-protein-dependent transport system permease family.</text>
</comment>